<sequence>MRLWLCCLLVLLGPALSACIEHEPAPAPAASYDEAALAEGLAAMYAGDHPDAEDRREGACFAEELLGSTMPAALQSGGLLDGDGRVAAEVPVLDADLAEPVADAQLACTDFVADATAAQVSITKGDLDRAAYARCLRDALPPDAIRAGVVASLQGLWEDPALSAITDAQAGCAQQ</sequence>
<feature type="signal peptide" evidence="1">
    <location>
        <begin position="1"/>
        <end position="18"/>
    </location>
</feature>
<comment type="caution">
    <text evidence="2">The sequence shown here is derived from an EMBL/GenBank/DDBJ whole genome shotgun (WGS) entry which is preliminary data.</text>
</comment>
<dbReference type="RefSeq" id="WP_343917397.1">
    <property type="nucleotide sequence ID" value="NZ_BAAAJT010000002.1"/>
</dbReference>
<dbReference type="PROSITE" id="PS51257">
    <property type="entry name" value="PROKAR_LIPOPROTEIN"/>
    <property type="match status" value="1"/>
</dbReference>
<accession>A0ABW4TMA6</accession>
<dbReference type="EMBL" id="JBHUGD010000003">
    <property type="protein sequence ID" value="MFD1946854.1"/>
    <property type="molecule type" value="Genomic_DNA"/>
</dbReference>
<evidence type="ECO:0000313" key="3">
    <source>
        <dbReference type="Proteomes" id="UP001597351"/>
    </source>
</evidence>
<name>A0ABW4TMA6_9ACTN</name>
<evidence type="ECO:0000313" key="2">
    <source>
        <dbReference type="EMBL" id="MFD1946854.1"/>
    </source>
</evidence>
<evidence type="ECO:0008006" key="4">
    <source>
        <dbReference type="Google" id="ProtNLM"/>
    </source>
</evidence>
<evidence type="ECO:0000256" key="1">
    <source>
        <dbReference type="SAM" id="SignalP"/>
    </source>
</evidence>
<keyword evidence="3" id="KW-1185">Reference proteome</keyword>
<reference evidence="3" key="1">
    <citation type="journal article" date="2019" name="Int. J. Syst. Evol. Microbiol.">
        <title>The Global Catalogue of Microorganisms (GCM) 10K type strain sequencing project: providing services to taxonomists for standard genome sequencing and annotation.</title>
        <authorList>
            <consortium name="The Broad Institute Genomics Platform"/>
            <consortium name="The Broad Institute Genome Sequencing Center for Infectious Disease"/>
            <person name="Wu L."/>
            <person name="Ma J."/>
        </authorList>
    </citation>
    <scope>NUCLEOTIDE SEQUENCE [LARGE SCALE GENOMIC DNA]</scope>
    <source>
        <strain evidence="3">CGMCC 1.12477</strain>
    </source>
</reference>
<keyword evidence="1" id="KW-0732">Signal</keyword>
<protein>
    <recommendedName>
        <fullName evidence="4">DUF732 domain-containing protein</fullName>
    </recommendedName>
</protein>
<gene>
    <name evidence="2" type="ORF">ACFSDE_08620</name>
</gene>
<proteinExistence type="predicted"/>
<organism evidence="2 3">
    <name type="scientific">Nocardioides aestuarii</name>
    <dbReference type="NCBI Taxonomy" id="252231"/>
    <lineage>
        <taxon>Bacteria</taxon>
        <taxon>Bacillati</taxon>
        <taxon>Actinomycetota</taxon>
        <taxon>Actinomycetes</taxon>
        <taxon>Propionibacteriales</taxon>
        <taxon>Nocardioidaceae</taxon>
        <taxon>Nocardioides</taxon>
    </lineage>
</organism>
<dbReference type="Proteomes" id="UP001597351">
    <property type="component" value="Unassembled WGS sequence"/>
</dbReference>
<feature type="chain" id="PRO_5046440540" description="DUF732 domain-containing protein" evidence="1">
    <location>
        <begin position="19"/>
        <end position="175"/>
    </location>
</feature>